<reference evidence="1" key="1">
    <citation type="journal article" date="2007" name="Science">
        <title>Draft genome of the filarial nematode parasite Brugia malayi.</title>
        <authorList>
            <person name="Ghedin E."/>
            <person name="Wang S."/>
            <person name="Spiro D."/>
            <person name="Caler E."/>
            <person name="Zhao Q."/>
            <person name="Crabtree J."/>
            <person name="Allen J.E."/>
            <person name="Delcher A.L."/>
            <person name="Guiliano D.B."/>
            <person name="Miranda-Saavedra D."/>
            <person name="Angiuoli S.V."/>
            <person name="Creasy T."/>
            <person name="Amedeo P."/>
            <person name="Haas B."/>
            <person name="El-Sayed N.M."/>
            <person name="Wortman J.R."/>
            <person name="Feldblyum T."/>
            <person name="Tallon L."/>
            <person name="Schatz M."/>
            <person name="Shumway M."/>
            <person name="Koo H."/>
            <person name="Salzberg S.L."/>
            <person name="Schobel S."/>
            <person name="Pertea M."/>
            <person name="Pop M."/>
            <person name="White O."/>
            <person name="Barton G.J."/>
            <person name="Carlow C.K."/>
            <person name="Crawford M.J."/>
            <person name="Daub J."/>
            <person name="Dimmic M.W."/>
            <person name="Estes C.F."/>
            <person name="Foster J.M."/>
            <person name="Ganatra M."/>
            <person name="Gregory W.F."/>
            <person name="Johnson N.M."/>
            <person name="Jin J."/>
            <person name="Komuniecki R."/>
            <person name="Korf I."/>
            <person name="Kumar S."/>
            <person name="Laney S."/>
            <person name="Li B.W."/>
            <person name="Li W."/>
            <person name="Lindblom T.H."/>
            <person name="Lustigman S."/>
            <person name="Ma D."/>
            <person name="Maina C.V."/>
            <person name="Martin D.M."/>
            <person name="McCarter J.P."/>
            <person name="McReynolds L."/>
            <person name="Mitreva M."/>
            <person name="Nutman T.B."/>
            <person name="Parkinson J."/>
            <person name="Peregrin-Alvarez J.M."/>
            <person name="Poole C."/>
            <person name="Ren Q."/>
            <person name="Saunders L."/>
            <person name="Sluder A.E."/>
            <person name="Smith K."/>
            <person name="Stanke M."/>
            <person name="Unnasch T.R."/>
            <person name="Ware J."/>
            <person name="Wei A.D."/>
            <person name="Weil G."/>
            <person name="Williams D.J."/>
            <person name="Zhang Y."/>
            <person name="Williams S.A."/>
            <person name="Fraser-Liggett C."/>
            <person name="Slatko B."/>
            <person name="Blaxter M.L."/>
            <person name="Scott A.L."/>
        </authorList>
    </citation>
    <scope>NUCLEOTIDE SEQUENCE</scope>
    <source>
        <strain evidence="1">FR3</strain>
    </source>
</reference>
<name>A0A1I9G3F6_BRUMA</name>
<evidence type="ECO:0000313" key="1">
    <source>
        <dbReference type="EMBL" id="CDP97693.1"/>
    </source>
</evidence>
<dbReference type="AlphaFoldDB" id="A0A1I9G3F6"/>
<proteinExistence type="predicted"/>
<organism evidence="1">
    <name type="scientific">Brugia malayi</name>
    <name type="common">Filarial nematode worm</name>
    <dbReference type="NCBI Taxonomy" id="6279"/>
    <lineage>
        <taxon>Eukaryota</taxon>
        <taxon>Metazoa</taxon>
        <taxon>Ecdysozoa</taxon>
        <taxon>Nematoda</taxon>
        <taxon>Chromadorea</taxon>
        <taxon>Rhabditida</taxon>
        <taxon>Spirurina</taxon>
        <taxon>Spiruromorpha</taxon>
        <taxon>Filarioidea</taxon>
        <taxon>Onchocercidae</taxon>
        <taxon>Brugia</taxon>
    </lineage>
</organism>
<protein>
    <submittedName>
        <fullName evidence="1">Bm13278</fullName>
    </submittedName>
</protein>
<reference evidence="1" key="2">
    <citation type="submission" date="2012-12" db="EMBL/GenBank/DDBJ databases">
        <authorList>
            <consortium name="WormBase Consortium"/>
            <person name="Ghedin E."/>
            <person name="Paulini M."/>
        </authorList>
    </citation>
    <scope>NUCLEOTIDE SEQUENCE</scope>
    <source>
        <strain evidence="1">FR3</strain>
    </source>
</reference>
<sequence length="44" mass="5402">MFFWNNIFWNFSFLKFDSTKTTSEISFLLKKLMNCPKSKIYLLE</sequence>
<dbReference type="EMBL" id="LN856988">
    <property type="protein sequence ID" value="CDP97693.1"/>
    <property type="molecule type" value="Genomic_DNA"/>
</dbReference>
<accession>A0A1I9G3F6</accession>
<gene>
    <name evidence="1" type="primary">Bm13278</name>
    <name evidence="1" type="ORF">BM_Bm13278</name>
</gene>